<name>A0A0K0D333_ANGCA</name>
<dbReference type="WBParaSite" id="ACAC_0000447801-mRNA-1">
    <property type="protein sequence ID" value="ACAC_0000447801-mRNA-1"/>
    <property type="gene ID" value="ACAC_0000447801"/>
</dbReference>
<sequence>MKLNDVDGDDDDGDGEDDDDCEITVDREQLNDQDFDVVSDAVDPPKQSALVRFMRIVLYESIRPKVCNQVTEKYMGGG</sequence>
<evidence type="ECO:0000313" key="2">
    <source>
        <dbReference type="Proteomes" id="UP000035642"/>
    </source>
</evidence>
<organism evidence="2 3">
    <name type="scientific">Angiostrongylus cantonensis</name>
    <name type="common">Rat lungworm</name>
    <dbReference type="NCBI Taxonomy" id="6313"/>
    <lineage>
        <taxon>Eukaryota</taxon>
        <taxon>Metazoa</taxon>
        <taxon>Ecdysozoa</taxon>
        <taxon>Nematoda</taxon>
        <taxon>Chromadorea</taxon>
        <taxon>Rhabditida</taxon>
        <taxon>Rhabditina</taxon>
        <taxon>Rhabditomorpha</taxon>
        <taxon>Strongyloidea</taxon>
        <taxon>Metastrongylidae</taxon>
        <taxon>Angiostrongylus</taxon>
    </lineage>
</organism>
<feature type="region of interest" description="Disordered" evidence="1">
    <location>
        <begin position="1"/>
        <end position="21"/>
    </location>
</feature>
<evidence type="ECO:0000256" key="1">
    <source>
        <dbReference type="SAM" id="MobiDB-lite"/>
    </source>
</evidence>
<reference evidence="2" key="1">
    <citation type="submission" date="2012-09" db="EMBL/GenBank/DDBJ databases">
        <authorList>
            <person name="Martin A.A."/>
        </authorList>
    </citation>
    <scope>NUCLEOTIDE SEQUENCE</scope>
</reference>
<accession>A0A0K0D333</accession>
<keyword evidence="2" id="KW-1185">Reference proteome</keyword>
<evidence type="ECO:0000313" key="3">
    <source>
        <dbReference type="WBParaSite" id="ACAC_0000447801-mRNA-1"/>
    </source>
</evidence>
<protein>
    <submittedName>
        <fullName evidence="3">DNA topoisomerase (ATP-hydrolyzing)</fullName>
    </submittedName>
</protein>
<reference evidence="3" key="2">
    <citation type="submission" date="2017-02" db="UniProtKB">
        <authorList>
            <consortium name="WormBaseParasite"/>
        </authorList>
    </citation>
    <scope>IDENTIFICATION</scope>
</reference>
<proteinExistence type="predicted"/>
<dbReference type="Proteomes" id="UP000035642">
    <property type="component" value="Unassembled WGS sequence"/>
</dbReference>
<dbReference type="AlphaFoldDB" id="A0A0K0D333"/>